<evidence type="ECO:0000313" key="2">
    <source>
        <dbReference type="Proteomes" id="UP001239111"/>
    </source>
</evidence>
<dbReference type="Proteomes" id="UP001239111">
    <property type="component" value="Chromosome 2"/>
</dbReference>
<gene>
    <name evidence="1" type="ORF">QAD02_012050</name>
</gene>
<comment type="caution">
    <text evidence="1">The sequence shown here is derived from an EMBL/GenBank/DDBJ whole genome shotgun (WGS) entry which is preliminary data.</text>
</comment>
<dbReference type="EMBL" id="CM056742">
    <property type="protein sequence ID" value="KAJ8676264.1"/>
    <property type="molecule type" value="Genomic_DNA"/>
</dbReference>
<sequence>MQVLNDFMKFGIVSLSMMHAILIAILINPWVLRADADKIELKSVHRMRVFPNSSMIFAHAARIENSTLYFVTCKTPNQKLSDCNLWIEKSINGSAKHTQMCEFQLQSHSENFEMAEYLNVFRFGLDSFLVIWIEHRPKFEPRVATLPSLNSEVVANFVIIKTEYCATFETKITRMMLMPGDFESSLLTDYLKIYLYEDKFDVVYKNSASSESLVMESFNNLGRQIYSQLYDGHVRIEDDAVVMASYSNMRQNVIQSQERFNIQKFCMGNHFCDFSKLDNENLKGISTANKFSRYCETGVGSPNTTEFNCKRTRGITWKFLVKFSYKPQIFMIYNMPTGSILTVIAQESSSKNDSHIFFLTQFEEPDIIYKSVQFGACKYQPQTLLGHFFVDDARDNKNVCFSLLCVKELFYENIIRCYTMGDLSTTMS</sequence>
<evidence type="ECO:0000313" key="1">
    <source>
        <dbReference type="EMBL" id="KAJ8676264.1"/>
    </source>
</evidence>
<keyword evidence="2" id="KW-1185">Reference proteome</keyword>
<reference evidence="1" key="1">
    <citation type="submission" date="2023-04" db="EMBL/GenBank/DDBJ databases">
        <title>A chromosome-level genome assembly of the parasitoid wasp Eretmocerus hayati.</title>
        <authorList>
            <person name="Zhong Y."/>
            <person name="Liu S."/>
            <person name="Liu Y."/>
        </authorList>
    </citation>
    <scope>NUCLEOTIDE SEQUENCE</scope>
    <source>
        <strain evidence="1">ZJU_SS_LIU_2023</strain>
    </source>
</reference>
<proteinExistence type="predicted"/>
<accession>A0ACC2P170</accession>
<organism evidence="1 2">
    <name type="scientific">Eretmocerus hayati</name>
    <dbReference type="NCBI Taxonomy" id="131215"/>
    <lineage>
        <taxon>Eukaryota</taxon>
        <taxon>Metazoa</taxon>
        <taxon>Ecdysozoa</taxon>
        <taxon>Arthropoda</taxon>
        <taxon>Hexapoda</taxon>
        <taxon>Insecta</taxon>
        <taxon>Pterygota</taxon>
        <taxon>Neoptera</taxon>
        <taxon>Endopterygota</taxon>
        <taxon>Hymenoptera</taxon>
        <taxon>Apocrita</taxon>
        <taxon>Proctotrupomorpha</taxon>
        <taxon>Chalcidoidea</taxon>
        <taxon>Aphelinidae</taxon>
        <taxon>Aphelininae</taxon>
        <taxon>Eretmocerus</taxon>
    </lineage>
</organism>
<protein>
    <submittedName>
        <fullName evidence="1">Uncharacterized protein</fullName>
    </submittedName>
</protein>
<name>A0ACC2P170_9HYME</name>